<keyword evidence="1" id="KW-0812">Transmembrane</keyword>
<reference evidence="2 3" key="1">
    <citation type="submission" date="2019-06" db="EMBL/GenBank/DDBJ databases">
        <title>Whole genome shotgun sequence of Brevibacillus reuszeri NBRC 15719.</title>
        <authorList>
            <person name="Hosoyama A."/>
            <person name="Uohara A."/>
            <person name="Ohji S."/>
            <person name="Ichikawa N."/>
        </authorList>
    </citation>
    <scope>NUCLEOTIDE SEQUENCE [LARGE SCALE GENOMIC DNA]</scope>
    <source>
        <strain evidence="2 3">NBRC 15719</strain>
    </source>
</reference>
<dbReference type="Proteomes" id="UP000319578">
    <property type="component" value="Unassembled WGS sequence"/>
</dbReference>
<organism evidence="2 3">
    <name type="scientific">Brevibacillus reuszeri</name>
    <dbReference type="NCBI Taxonomy" id="54915"/>
    <lineage>
        <taxon>Bacteria</taxon>
        <taxon>Bacillati</taxon>
        <taxon>Bacillota</taxon>
        <taxon>Bacilli</taxon>
        <taxon>Bacillales</taxon>
        <taxon>Paenibacillaceae</taxon>
        <taxon>Brevibacillus</taxon>
    </lineage>
</organism>
<proteinExistence type="predicted"/>
<feature type="transmembrane region" description="Helical" evidence="1">
    <location>
        <begin position="32"/>
        <end position="50"/>
    </location>
</feature>
<keyword evidence="1" id="KW-1133">Transmembrane helix</keyword>
<dbReference type="EMBL" id="BJON01000028">
    <property type="protein sequence ID" value="GED72335.1"/>
    <property type="molecule type" value="Genomic_DNA"/>
</dbReference>
<accession>A0ABQ0TX84</accession>
<protein>
    <submittedName>
        <fullName evidence="2">Uncharacterized protein</fullName>
    </submittedName>
</protein>
<dbReference type="RefSeq" id="WP_161807292.1">
    <property type="nucleotide sequence ID" value="NZ_BJON01000028.1"/>
</dbReference>
<sequence>MDLVLLQVSMFAFGTGCTLCGLLTSVNKAEKVSFSSLGLICATGLVVSVMQ</sequence>
<name>A0ABQ0TX84_9BACL</name>
<keyword evidence="1" id="KW-0472">Membrane</keyword>
<comment type="caution">
    <text evidence="2">The sequence shown here is derived from an EMBL/GenBank/DDBJ whole genome shotgun (WGS) entry which is preliminary data.</text>
</comment>
<gene>
    <name evidence="2" type="ORF">BRE01_60370</name>
</gene>
<evidence type="ECO:0000313" key="3">
    <source>
        <dbReference type="Proteomes" id="UP000319578"/>
    </source>
</evidence>
<evidence type="ECO:0000256" key="1">
    <source>
        <dbReference type="SAM" id="Phobius"/>
    </source>
</evidence>
<evidence type="ECO:0000313" key="2">
    <source>
        <dbReference type="EMBL" id="GED72335.1"/>
    </source>
</evidence>
<keyword evidence="3" id="KW-1185">Reference proteome</keyword>